<dbReference type="Gene3D" id="3.30.160.60">
    <property type="entry name" value="Classic Zinc Finger"/>
    <property type="match status" value="1"/>
</dbReference>
<feature type="domain" description="C2H2-type" evidence="8">
    <location>
        <begin position="229"/>
        <end position="258"/>
    </location>
</feature>
<keyword evidence="6" id="KW-0804">Transcription</keyword>
<evidence type="ECO:0000256" key="3">
    <source>
        <dbReference type="ARBA" id="ARBA00022771"/>
    </source>
</evidence>
<dbReference type="GO" id="GO:0008270">
    <property type="term" value="F:zinc ion binding"/>
    <property type="evidence" value="ECO:0007669"/>
    <property type="project" value="UniProtKB-KW"/>
</dbReference>
<dbReference type="InterPro" id="IPR013087">
    <property type="entry name" value="Znf_C2H2_type"/>
</dbReference>
<evidence type="ECO:0000313" key="10">
    <source>
        <dbReference type="Proteomes" id="UP000286045"/>
    </source>
</evidence>
<accession>A0A439CVU5</accession>
<evidence type="ECO:0000256" key="6">
    <source>
        <dbReference type="ARBA" id="ARBA00023163"/>
    </source>
</evidence>
<keyword evidence="2" id="KW-0479">Metal-binding</keyword>
<organism evidence="9 10">
    <name type="scientific">Xylaria grammica</name>
    <dbReference type="NCBI Taxonomy" id="363999"/>
    <lineage>
        <taxon>Eukaryota</taxon>
        <taxon>Fungi</taxon>
        <taxon>Dikarya</taxon>
        <taxon>Ascomycota</taxon>
        <taxon>Pezizomycotina</taxon>
        <taxon>Sordariomycetes</taxon>
        <taxon>Xylariomycetidae</taxon>
        <taxon>Xylariales</taxon>
        <taxon>Xylariaceae</taxon>
        <taxon>Xylaria</taxon>
    </lineage>
</organism>
<evidence type="ECO:0000259" key="8">
    <source>
        <dbReference type="SMART" id="SM00355"/>
    </source>
</evidence>
<evidence type="ECO:0000256" key="1">
    <source>
        <dbReference type="ARBA" id="ARBA00004123"/>
    </source>
</evidence>
<protein>
    <recommendedName>
        <fullName evidence="8">C2H2-type domain-containing protein</fullName>
    </recommendedName>
</protein>
<evidence type="ECO:0000313" key="9">
    <source>
        <dbReference type="EMBL" id="RWA06256.1"/>
    </source>
</evidence>
<proteinExistence type="predicted"/>
<dbReference type="InterPro" id="IPR051061">
    <property type="entry name" value="Zinc_finger_trans_reg"/>
</dbReference>
<feature type="domain" description="C2H2-type" evidence="8">
    <location>
        <begin position="129"/>
        <end position="157"/>
    </location>
</feature>
<dbReference type="PANTHER" id="PTHR46179:SF13">
    <property type="entry name" value="C2H2-TYPE DOMAIN-CONTAINING PROTEIN"/>
    <property type="match status" value="1"/>
</dbReference>
<sequence length="314" mass="35236">MSEYLDNVDFDALMASAQEPFDFNPLDYSAPIGQSEAPDFDYNATYGFDPGMDFFNADFRLDPSLTLLPDAAAMTDQSGLGPPSSTLNPGVSIAPTTPKNGMGNGQFVFARNDVLIRHLNGFTKNGAKYQCTFCRRHRGKQAFRRRDHLIQHLRGYHKMEPEEVKDVVPPSRESIQSRLPPTCPHADCEAYRGDAFETLPWKDQTERRPFQKHSDYNKHMREIHKESAFSCPVAGCERAGVKGYMREKDLMKHLANKHPEAPSYSYVPPKPRKYRCAGCSLELSTLQALQYHEGMACPTGGTIYASNLPITTTS</sequence>
<evidence type="ECO:0000256" key="2">
    <source>
        <dbReference type="ARBA" id="ARBA00022723"/>
    </source>
</evidence>
<dbReference type="Proteomes" id="UP000286045">
    <property type="component" value="Unassembled WGS sequence"/>
</dbReference>
<keyword evidence="5" id="KW-0805">Transcription regulation</keyword>
<comment type="subcellular location">
    <subcellularLocation>
        <location evidence="1">Nucleus</location>
    </subcellularLocation>
</comment>
<keyword evidence="7" id="KW-0539">Nucleus</keyword>
<evidence type="ECO:0000256" key="7">
    <source>
        <dbReference type="ARBA" id="ARBA00023242"/>
    </source>
</evidence>
<keyword evidence="3" id="KW-0863">Zinc-finger</keyword>
<evidence type="ECO:0000256" key="4">
    <source>
        <dbReference type="ARBA" id="ARBA00022833"/>
    </source>
</evidence>
<feature type="domain" description="C2H2-type" evidence="8">
    <location>
        <begin position="181"/>
        <end position="224"/>
    </location>
</feature>
<name>A0A439CVU5_9PEZI</name>
<gene>
    <name evidence="9" type="ORF">EKO27_g8849</name>
</gene>
<dbReference type="PANTHER" id="PTHR46179">
    <property type="entry name" value="ZINC FINGER PROTEIN"/>
    <property type="match status" value="1"/>
</dbReference>
<dbReference type="STRING" id="363999.A0A439CVU5"/>
<reference evidence="9 10" key="1">
    <citation type="submission" date="2018-12" db="EMBL/GenBank/DDBJ databases">
        <title>Draft genome sequence of Xylaria grammica IHI A82.</title>
        <authorList>
            <person name="Buettner E."/>
            <person name="Kellner H."/>
        </authorList>
    </citation>
    <scope>NUCLEOTIDE SEQUENCE [LARGE SCALE GENOMIC DNA]</scope>
    <source>
        <strain evidence="9 10">IHI A82</strain>
    </source>
</reference>
<comment type="caution">
    <text evidence="9">The sequence shown here is derived from an EMBL/GenBank/DDBJ whole genome shotgun (WGS) entry which is preliminary data.</text>
</comment>
<keyword evidence="10" id="KW-1185">Reference proteome</keyword>
<dbReference type="GO" id="GO:0006357">
    <property type="term" value="P:regulation of transcription by RNA polymerase II"/>
    <property type="evidence" value="ECO:0007669"/>
    <property type="project" value="TreeGrafter"/>
</dbReference>
<dbReference type="AlphaFoldDB" id="A0A439CVU5"/>
<keyword evidence="4" id="KW-0862">Zinc</keyword>
<dbReference type="GO" id="GO:0005634">
    <property type="term" value="C:nucleus"/>
    <property type="evidence" value="ECO:0007669"/>
    <property type="project" value="UniProtKB-SubCell"/>
</dbReference>
<dbReference type="SMART" id="SM00355">
    <property type="entry name" value="ZnF_C2H2"/>
    <property type="match status" value="3"/>
</dbReference>
<dbReference type="EMBL" id="RYZI01000352">
    <property type="protein sequence ID" value="RWA06256.1"/>
    <property type="molecule type" value="Genomic_DNA"/>
</dbReference>
<evidence type="ECO:0000256" key="5">
    <source>
        <dbReference type="ARBA" id="ARBA00023015"/>
    </source>
</evidence>